<evidence type="ECO:0000313" key="4">
    <source>
        <dbReference type="Proteomes" id="UP000637695"/>
    </source>
</evidence>
<sequence>MEPCLEFTVLASGSSGNALYVQSGATRILIDAGLSGRELQRRLREVTGRGLDELDAVVLTHEHVDHVRGLNQILKWTSVPVYATAGTWHQMAAVAAEWAASGRIRCVRAGEAWTLGAMTLTPFGVSHDAEEPVMYRIDAGGASLALVTDLGYVSDRVKDAVRGCGVYIFETNHDPEMLRSGRYPWRVKRRILGDKGHLSNEDAAVALAELVPSAQGRVQVFLAHLSEENNLPELAELTVRTVLADILGSEAERVDMHLTSRHAPSPLYPVLAPAQSRERQTSPATAYLPPPGITL</sequence>
<dbReference type="AlphaFoldDB" id="A0A917NEH6"/>
<dbReference type="SMART" id="SM00849">
    <property type="entry name" value="Lactamase_B"/>
    <property type="match status" value="1"/>
</dbReference>
<gene>
    <name evidence="3" type="ORF">GCM10010885_01050</name>
</gene>
<feature type="region of interest" description="Disordered" evidence="1">
    <location>
        <begin position="273"/>
        <end position="295"/>
    </location>
</feature>
<dbReference type="InterPro" id="IPR052533">
    <property type="entry name" value="WalJ/YycJ-like"/>
</dbReference>
<dbReference type="PANTHER" id="PTHR47619:SF1">
    <property type="entry name" value="EXODEOXYRIBONUCLEASE WALJ"/>
    <property type="match status" value="1"/>
</dbReference>
<proteinExistence type="predicted"/>
<keyword evidence="4" id="KW-1185">Reference proteome</keyword>
<dbReference type="InterPro" id="IPR036866">
    <property type="entry name" value="RibonucZ/Hydroxyglut_hydro"/>
</dbReference>
<evidence type="ECO:0000256" key="1">
    <source>
        <dbReference type="SAM" id="MobiDB-lite"/>
    </source>
</evidence>
<dbReference type="InterPro" id="IPR001279">
    <property type="entry name" value="Metallo-B-lactamas"/>
</dbReference>
<dbReference type="RefSeq" id="WP_229776164.1">
    <property type="nucleotide sequence ID" value="NZ_BMOY01000001.1"/>
</dbReference>
<name>A0A917NEH6_9BACL</name>
<dbReference type="Gene3D" id="3.60.15.10">
    <property type="entry name" value="Ribonuclease Z/Hydroxyacylglutathione hydrolase-like"/>
    <property type="match status" value="1"/>
</dbReference>
<reference evidence="3" key="2">
    <citation type="submission" date="2020-09" db="EMBL/GenBank/DDBJ databases">
        <authorList>
            <person name="Sun Q."/>
            <person name="Ohkuma M."/>
        </authorList>
    </citation>
    <scope>NUCLEOTIDE SEQUENCE</scope>
    <source>
        <strain evidence="3">JCM 18487</strain>
    </source>
</reference>
<accession>A0A917NEH6</accession>
<reference evidence="3" key="1">
    <citation type="journal article" date="2014" name="Int. J. Syst. Evol. Microbiol.">
        <title>Complete genome sequence of Corynebacterium casei LMG S-19264T (=DSM 44701T), isolated from a smear-ripened cheese.</title>
        <authorList>
            <consortium name="US DOE Joint Genome Institute (JGI-PGF)"/>
            <person name="Walter F."/>
            <person name="Albersmeier A."/>
            <person name="Kalinowski J."/>
            <person name="Ruckert C."/>
        </authorList>
    </citation>
    <scope>NUCLEOTIDE SEQUENCE</scope>
    <source>
        <strain evidence="3">JCM 18487</strain>
    </source>
</reference>
<dbReference type="SUPFAM" id="SSF56281">
    <property type="entry name" value="Metallo-hydrolase/oxidoreductase"/>
    <property type="match status" value="1"/>
</dbReference>
<organism evidence="3 4">
    <name type="scientific">Alicyclobacillus cellulosilyticus</name>
    <dbReference type="NCBI Taxonomy" id="1003997"/>
    <lineage>
        <taxon>Bacteria</taxon>
        <taxon>Bacillati</taxon>
        <taxon>Bacillota</taxon>
        <taxon>Bacilli</taxon>
        <taxon>Bacillales</taxon>
        <taxon>Alicyclobacillaceae</taxon>
        <taxon>Alicyclobacillus</taxon>
    </lineage>
</organism>
<dbReference type="Pfam" id="PF12706">
    <property type="entry name" value="Lactamase_B_2"/>
    <property type="match status" value="1"/>
</dbReference>
<evidence type="ECO:0000313" key="3">
    <source>
        <dbReference type="EMBL" id="GGI95250.1"/>
    </source>
</evidence>
<dbReference type="EMBL" id="BMOY01000001">
    <property type="protein sequence ID" value="GGI95250.1"/>
    <property type="molecule type" value="Genomic_DNA"/>
</dbReference>
<feature type="domain" description="Metallo-beta-lactamase" evidence="2">
    <location>
        <begin position="15"/>
        <end position="195"/>
    </location>
</feature>
<evidence type="ECO:0000259" key="2">
    <source>
        <dbReference type="SMART" id="SM00849"/>
    </source>
</evidence>
<dbReference type="Proteomes" id="UP000637695">
    <property type="component" value="Unassembled WGS sequence"/>
</dbReference>
<dbReference type="PANTHER" id="PTHR47619">
    <property type="entry name" value="METALLO-HYDROLASE YYCJ-RELATED"/>
    <property type="match status" value="1"/>
</dbReference>
<comment type="caution">
    <text evidence="3">The sequence shown here is derived from an EMBL/GenBank/DDBJ whole genome shotgun (WGS) entry which is preliminary data.</text>
</comment>
<protein>
    <submittedName>
        <fullName evidence="3">Metallo-hydrolase</fullName>
    </submittedName>
</protein>